<feature type="compositionally biased region" description="Basic and acidic residues" evidence="1">
    <location>
        <begin position="40"/>
        <end position="54"/>
    </location>
</feature>
<feature type="region of interest" description="Disordered" evidence="1">
    <location>
        <begin position="40"/>
        <end position="78"/>
    </location>
</feature>
<reference evidence="2" key="1">
    <citation type="journal article" date="2013" name="PLoS ONE">
        <title>Metagenomic insights into the carbohydrate-active enzymes carried by the microorganisms adhering to solid digesta in the rumen of cows.</title>
        <authorList>
            <person name="Wang L."/>
            <person name="Hatem A."/>
            <person name="Catalyurek U.V."/>
            <person name="Morrison M."/>
            <person name="Yu Z."/>
        </authorList>
    </citation>
    <scope>NUCLEOTIDE SEQUENCE</scope>
</reference>
<proteinExistence type="predicted"/>
<evidence type="ECO:0000256" key="1">
    <source>
        <dbReference type="SAM" id="MobiDB-lite"/>
    </source>
</evidence>
<dbReference type="AlphaFoldDB" id="W0FSH8"/>
<evidence type="ECO:0000313" key="2">
    <source>
        <dbReference type="EMBL" id="AHF26035.1"/>
    </source>
</evidence>
<accession>W0FSH8</accession>
<sequence length="132" mass="14107">MLHPEGAPLDAPEEMVFHLEHLNGIAVVRDDALEVGAAAADEHELDGNDYKDDGYGSEESGPVGLSQNVRPAGNEREDDRCGGAAITYEQVAVLVLDGALVGREVDEGRVLRGVICLYGRMTSRGFSRTIAI</sequence>
<organism evidence="2">
    <name type="scientific">uncultured bacterium Contigcl_1738</name>
    <dbReference type="NCBI Taxonomy" id="1393655"/>
    <lineage>
        <taxon>Bacteria</taxon>
        <taxon>environmental samples</taxon>
    </lineage>
</organism>
<name>W0FSH8_9BACT</name>
<protein>
    <submittedName>
        <fullName evidence="2">Uncharacterized protein</fullName>
    </submittedName>
</protein>
<dbReference type="EMBL" id="KC246863">
    <property type="protein sequence ID" value="AHF26035.1"/>
    <property type="molecule type" value="Genomic_DNA"/>
</dbReference>